<evidence type="ECO:0000313" key="2">
    <source>
        <dbReference type="Proteomes" id="UP001055879"/>
    </source>
</evidence>
<keyword evidence="2" id="KW-1185">Reference proteome</keyword>
<proteinExistence type="predicted"/>
<organism evidence="1 2">
    <name type="scientific">Arctium lappa</name>
    <name type="common">Greater burdock</name>
    <name type="synonym">Lappa major</name>
    <dbReference type="NCBI Taxonomy" id="4217"/>
    <lineage>
        <taxon>Eukaryota</taxon>
        <taxon>Viridiplantae</taxon>
        <taxon>Streptophyta</taxon>
        <taxon>Embryophyta</taxon>
        <taxon>Tracheophyta</taxon>
        <taxon>Spermatophyta</taxon>
        <taxon>Magnoliopsida</taxon>
        <taxon>eudicotyledons</taxon>
        <taxon>Gunneridae</taxon>
        <taxon>Pentapetalae</taxon>
        <taxon>asterids</taxon>
        <taxon>campanulids</taxon>
        <taxon>Asterales</taxon>
        <taxon>Asteraceae</taxon>
        <taxon>Carduoideae</taxon>
        <taxon>Cardueae</taxon>
        <taxon>Arctiinae</taxon>
        <taxon>Arctium</taxon>
    </lineage>
</organism>
<name>A0ACB8XLE0_ARCLA</name>
<gene>
    <name evidence="1" type="ORF">L6452_42109</name>
</gene>
<dbReference type="Proteomes" id="UP001055879">
    <property type="component" value="Linkage Group LG17"/>
</dbReference>
<comment type="caution">
    <text evidence="1">The sequence shown here is derived from an EMBL/GenBank/DDBJ whole genome shotgun (WGS) entry which is preliminary data.</text>
</comment>
<sequence length="155" mass="15854">MSLHDPAPAPPQTLTPALGLSPYGIARGSIILHMVTVTLGTVIGNFISALCCMWWDTHFPPVLHGPTAASGGSGVAAAAARAAAPAATAVVVVDAVPVRAPTTNVDADVYGDAYVAAYEDSDADNGARVDDAKTHEDSPSVALPEFSHPGLVYFF</sequence>
<dbReference type="EMBL" id="CM042063">
    <property type="protein sequence ID" value="KAI3667066.1"/>
    <property type="molecule type" value="Genomic_DNA"/>
</dbReference>
<accession>A0ACB8XLE0</accession>
<protein>
    <submittedName>
        <fullName evidence="1">Uncharacterized protein</fullName>
    </submittedName>
</protein>
<evidence type="ECO:0000313" key="1">
    <source>
        <dbReference type="EMBL" id="KAI3667066.1"/>
    </source>
</evidence>
<reference evidence="2" key="1">
    <citation type="journal article" date="2022" name="Mol. Ecol. Resour.">
        <title>The genomes of chicory, endive, great burdock and yacon provide insights into Asteraceae palaeo-polyploidization history and plant inulin production.</title>
        <authorList>
            <person name="Fan W."/>
            <person name="Wang S."/>
            <person name="Wang H."/>
            <person name="Wang A."/>
            <person name="Jiang F."/>
            <person name="Liu H."/>
            <person name="Zhao H."/>
            <person name="Xu D."/>
            <person name="Zhang Y."/>
        </authorList>
    </citation>
    <scope>NUCLEOTIDE SEQUENCE [LARGE SCALE GENOMIC DNA]</scope>
    <source>
        <strain evidence="2">cv. Niubang</strain>
    </source>
</reference>
<reference evidence="1 2" key="2">
    <citation type="journal article" date="2022" name="Mol. Ecol. Resour.">
        <title>The genomes of chicory, endive, great burdock and yacon provide insights into Asteraceae paleo-polyploidization history and plant inulin production.</title>
        <authorList>
            <person name="Fan W."/>
            <person name="Wang S."/>
            <person name="Wang H."/>
            <person name="Wang A."/>
            <person name="Jiang F."/>
            <person name="Liu H."/>
            <person name="Zhao H."/>
            <person name="Xu D."/>
            <person name="Zhang Y."/>
        </authorList>
    </citation>
    <scope>NUCLEOTIDE SEQUENCE [LARGE SCALE GENOMIC DNA]</scope>
    <source>
        <strain evidence="2">cv. Niubang</strain>
    </source>
</reference>